<evidence type="ECO:0000256" key="1">
    <source>
        <dbReference type="SAM" id="MobiDB-lite"/>
    </source>
</evidence>
<accession>A0A511JPE0</accession>
<feature type="compositionally biased region" description="Low complexity" evidence="1">
    <location>
        <begin position="223"/>
        <end position="255"/>
    </location>
</feature>
<protein>
    <submittedName>
        <fullName evidence="2">Uncharacterized protein</fullName>
    </submittedName>
</protein>
<comment type="caution">
    <text evidence="2">The sequence shown here is derived from an EMBL/GenBank/DDBJ whole genome shotgun (WGS) entry which is preliminary data.</text>
</comment>
<proteinExistence type="predicted"/>
<evidence type="ECO:0000313" key="2">
    <source>
        <dbReference type="EMBL" id="GEL99868.1"/>
    </source>
</evidence>
<organism evidence="2 3">
    <name type="scientific">Cellulomonas terrae</name>
    <dbReference type="NCBI Taxonomy" id="311234"/>
    <lineage>
        <taxon>Bacteria</taxon>
        <taxon>Bacillati</taxon>
        <taxon>Actinomycetota</taxon>
        <taxon>Actinomycetes</taxon>
        <taxon>Micrococcales</taxon>
        <taxon>Cellulomonadaceae</taxon>
        <taxon>Cellulomonas</taxon>
    </lineage>
</organism>
<gene>
    <name evidence="2" type="ORF">CTE05_34150</name>
</gene>
<reference evidence="2 3" key="1">
    <citation type="submission" date="2019-07" db="EMBL/GenBank/DDBJ databases">
        <title>Whole genome shotgun sequence of Cellulomonas terrae NBRC 100819.</title>
        <authorList>
            <person name="Hosoyama A."/>
            <person name="Uohara A."/>
            <person name="Ohji S."/>
            <person name="Ichikawa N."/>
        </authorList>
    </citation>
    <scope>NUCLEOTIDE SEQUENCE [LARGE SCALE GENOMIC DNA]</scope>
    <source>
        <strain evidence="2 3">NBRC 100819</strain>
    </source>
</reference>
<name>A0A511JPE0_9CELL</name>
<keyword evidence="3" id="KW-1185">Reference proteome</keyword>
<evidence type="ECO:0000313" key="3">
    <source>
        <dbReference type="Proteomes" id="UP000321049"/>
    </source>
</evidence>
<dbReference type="OrthoDB" id="9969534at2"/>
<dbReference type="RefSeq" id="WP_146847496.1">
    <property type="nucleotide sequence ID" value="NZ_BJWH01000023.1"/>
</dbReference>
<dbReference type="Proteomes" id="UP000321049">
    <property type="component" value="Unassembled WGS sequence"/>
</dbReference>
<dbReference type="AlphaFoldDB" id="A0A511JPE0"/>
<feature type="region of interest" description="Disordered" evidence="1">
    <location>
        <begin position="205"/>
        <end position="256"/>
    </location>
</feature>
<feature type="compositionally biased region" description="Polar residues" evidence="1">
    <location>
        <begin position="207"/>
        <end position="216"/>
    </location>
</feature>
<dbReference type="EMBL" id="BJWH01000023">
    <property type="protein sequence ID" value="GEL99868.1"/>
    <property type="molecule type" value="Genomic_DNA"/>
</dbReference>
<sequence>MSDRVPLPRTIEQAEGRAAFLVLLELVGREVSSLCQPMLADEYGQEWPLTLQRIYLPSARHASPIDLSLLLKEVLRQPGRSGIPKGVCRSALSRDAEWLDTARRVLRLRHEVAHPDDQAAGWAVRGARDLVALTSEVGLECAPDCGALLTRLLALREGTWKAVQEEPPELVALRVLAEDDLARIQQLEADMLSKDERIAELERVVETSAQTPTPTSADEVVEPATAPARSPHRPSAAPRTSRPRTRTTSPPVRASAAVTVPGAIVAARLTETPEAHDTRWDAALRRLGDRAVATSAPLPASGQPWPFALGKQRWVLSAARRRMTRNADKATLESLVGQAAADELVEEFLAIRPVGGKVFVDEDLDAVAWLSGTWVYLGRLRDSAQPSVVAPGTVIPGPPQGRKYKMTLDGTITSAAGGPTLQSKIGSRAEGVADRVRTIKPSGGRVWVDRATRLMTAVVGGRTVVVTTLEPQDWFAWLVA</sequence>